<feature type="transmembrane region" description="Helical" evidence="1">
    <location>
        <begin position="323"/>
        <end position="344"/>
    </location>
</feature>
<dbReference type="InterPro" id="IPR000595">
    <property type="entry name" value="cNMP-bd_dom"/>
</dbReference>
<evidence type="ECO:0000256" key="1">
    <source>
        <dbReference type="SAM" id="Phobius"/>
    </source>
</evidence>
<gene>
    <name evidence="3" type="ORF">CARN1_1179</name>
</gene>
<feature type="transmembrane region" description="Helical" evidence="1">
    <location>
        <begin position="193"/>
        <end position="213"/>
    </location>
</feature>
<organism evidence="3">
    <name type="scientific">mine drainage metagenome</name>
    <dbReference type="NCBI Taxonomy" id="410659"/>
    <lineage>
        <taxon>unclassified sequences</taxon>
        <taxon>metagenomes</taxon>
        <taxon>ecological metagenomes</taxon>
    </lineage>
</organism>
<feature type="transmembrane region" description="Helical" evidence="1">
    <location>
        <begin position="256"/>
        <end position="272"/>
    </location>
</feature>
<feature type="transmembrane region" description="Helical" evidence="1">
    <location>
        <begin position="167"/>
        <end position="186"/>
    </location>
</feature>
<keyword evidence="1" id="KW-0472">Membrane</keyword>
<dbReference type="AlphaFoldDB" id="E6PH43"/>
<feature type="domain" description="Cyclic nucleotide-binding" evidence="2">
    <location>
        <begin position="257"/>
        <end position="324"/>
    </location>
</feature>
<feature type="transmembrane region" description="Helical" evidence="1">
    <location>
        <begin position="278"/>
        <end position="302"/>
    </location>
</feature>
<feature type="transmembrane region" description="Helical" evidence="1">
    <location>
        <begin position="374"/>
        <end position="392"/>
    </location>
</feature>
<evidence type="ECO:0000313" key="3">
    <source>
        <dbReference type="EMBL" id="CBH75781.1"/>
    </source>
</evidence>
<feature type="transmembrane region" description="Helical" evidence="1">
    <location>
        <begin position="225"/>
        <end position="249"/>
    </location>
</feature>
<comment type="caution">
    <text evidence="3">The sequence shown here is derived from an EMBL/GenBank/DDBJ whole genome shotgun (WGS) entry which is preliminary data.</text>
</comment>
<evidence type="ECO:0000259" key="2">
    <source>
        <dbReference type="PROSITE" id="PS50042"/>
    </source>
</evidence>
<name>E6PH43_9ZZZZ</name>
<dbReference type="InterPro" id="IPR018650">
    <property type="entry name" value="STSV1_Orf64"/>
</dbReference>
<keyword evidence="1" id="KW-0812">Transmembrane</keyword>
<reference evidence="3" key="1">
    <citation type="submission" date="2009-10" db="EMBL/GenBank/DDBJ databases">
        <title>Diversity of trophic interactions inside an arsenic-rich microbial ecosystem.</title>
        <authorList>
            <person name="Bertin P.N."/>
            <person name="Heinrich-Salmeron A."/>
            <person name="Pelletier E."/>
            <person name="Goulhen-Chollet F."/>
            <person name="Arsene-Ploetze F."/>
            <person name="Gallien S."/>
            <person name="Calteau A."/>
            <person name="Vallenet D."/>
            <person name="Casiot C."/>
            <person name="Chane-Woon-Ming B."/>
            <person name="Giloteaux L."/>
            <person name="Barakat M."/>
            <person name="Bonnefoy V."/>
            <person name="Bruneel O."/>
            <person name="Chandler M."/>
            <person name="Cleiss J."/>
            <person name="Duran R."/>
            <person name="Elbaz-Poulichet F."/>
            <person name="Fonknechten N."/>
            <person name="Lauga B."/>
            <person name="Mornico D."/>
            <person name="Ortet P."/>
            <person name="Schaeffer C."/>
            <person name="Siguier P."/>
            <person name="Alexander Thil Smith A."/>
            <person name="Van Dorsselaer A."/>
            <person name="Weissenbach J."/>
            <person name="Medigue C."/>
            <person name="Le Paslier D."/>
        </authorList>
    </citation>
    <scope>NUCLEOTIDE SEQUENCE</scope>
</reference>
<dbReference type="PROSITE" id="PS50042">
    <property type="entry name" value="CNMP_BINDING_3"/>
    <property type="match status" value="1"/>
</dbReference>
<dbReference type="Pfam" id="PF09852">
    <property type="entry name" value="DUF2079"/>
    <property type="match status" value="1"/>
</dbReference>
<dbReference type="EMBL" id="CABL01000016">
    <property type="protein sequence ID" value="CBH75781.1"/>
    <property type="molecule type" value="Genomic_DNA"/>
</dbReference>
<keyword evidence="1" id="KW-1133">Transmembrane helix</keyword>
<sequence>MPCIAAEKARLSISLALCDDRAFRQGGTVAVRLLARIGHELPPNCTVGTKGRESRGRERALSMLPATSIQDARSSERCDAAKSRASLGDWFPWSLTLAYALVLSVLGAIRYSVHRNFVDFGIFMQTSASAFGCFCNQIEGSHWAFHFSPILYAVGAVLRFWHSPLVLVVVQAIAGGLTLPAVYGLVARHSDRTIARLATAVVALYPALLGLTFNDFHENGFAPAAVAWTLWAFDGGLIGATCLFAAITLCIKKDQGIFLAVAGALGAWRLRGTPLGRLAGGIALASVAVLFVFFVIIQPHAAHSATWSPVRFYAWGRSDFQRLIYRGIFTRLGFFVLAFTPLMFLPFRSKMMWLAVPALAEVLVSRMSTTYTLGTHYAGAWIGYVVVAFAFAVRGRPHATVKRLLYACLVFCAIELAVADPLHPGMNLRYVQPRDTALDRALLWLPPHASVATQEEAYTHLALTDPNARLLPERAGIVPDACYVLIDRAYPASVILLEYGTAFHALVKNGTYRLVRRDGKLALYHRVGACK</sequence>
<feature type="transmembrane region" description="Helical" evidence="1">
    <location>
        <begin position="90"/>
        <end position="111"/>
    </location>
</feature>
<protein>
    <recommendedName>
        <fullName evidence="2">Cyclic nucleotide-binding domain-containing protein</fullName>
    </recommendedName>
</protein>
<proteinExistence type="predicted"/>
<accession>E6PH43</accession>